<keyword evidence="11" id="KW-0132">Cell division</keyword>
<keyword evidence="3 10" id="KW-0812">Transmembrane</keyword>
<dbReference type="Pfam" id="PF01098">
    <property type="entry name" value="FTSW_RODA_SPOVE"/>
    <property type="match status" value="1"/>
</dbReference>
<dbReference type="GO" id="GO:0005886">
    <property type="term" value="C:plasma membrane"/>
    <property type="evidence" value="ECO:0007669"/>
    <property type="project" value="TreeGrafter"/>
</dbReference>
<feature type="compositionally biased region" description="Basic residues" evidence="9">
    <location>
        <begin position="467"/>
        <end position="476"/>
    </location>
</feature>
<evidence type="ECO:0000256" key="9">
    <source>
        <dbReference type="SAM" id="MobiDB-lite"/>
    </source>
</evidence>
<feature type="transmembrane region" description="Helical" evidence="10">
    <location>
        <begin position="272"/>
        <end position="290"/>
    </location>
</feature>
<evidence type="ECO:0000256" key="8">
    <source>
        <dbReference type="ARBA" id="ARBA00049902"/>
    </source>
</evidence>
<evidence type="ECO:0000256" key="1">
    <source>
        <dbReference type="ARBA" id="ARBA00004141"/>
    </source>
</evidence>
<protein>
    <recommendedName>
        <fullName evidence="7">peptidoglycan glycosyltransferase</fullName>
        <ecNumber evidence="7">2.4.99.28</ecNumber>
    </recommendedName>
</protein>
<dbReference type="GO" id="GO:0015648">
    <property type="term" value="F:lipid-linked peptidoglycan transporter activity"/>
    <property type="evidence" value="ECO:0007669"/>
    <property type="project" value="TreeGrafter"/>
</dbReference>
<evidence type="ECO:0000256" key="2">
    <source>
        <dbReference type="ARBA" id="ARBA00004752"/>
    </source>
</evidence>
<feature type="compositionally biased region" description="Polar residues" evidence="9">
    <location>
        <begin position="484"/>
        <end position="501"/>
    </location>
</feature>
<evidence type="ECO:0000256" key="5">
    <source>
        <dbReference type="ARBA" id="ARBA00022989"/>
    </source>
</evidence>
<feature type="transmembrane region" description="Helical" evidence="10">
    <location>
        <begin position="146"/>
        <end position="164"/>
    </location>
</feature>
<dbReference type="PROSITE" id="PS00428">
    <property type="entry name" value="FTSW_RODA_SPOVE"/>
    <property type="match status" value="1"/>
</dbReference>
<feature type="transmembrane region" description="Helical" evidence="10">
    <location>
        <begin position="20"/>
        <end position="37"/>
    </location>
</feature>
<feature type="transmembrane region" description="Helical" evidence="10">
    <location>
        <begin position="116"/>
        <end position="137"/>
    </location>
</feature>
<feature type="transmembrane region" description="Helical" evidence="10">
    <location>
        <begin position="387"/>
        <end position="409"/>
    </location>
</feature>
<feature type="transmembrane region" description="Helical" evidence="10">
    <location>
        <begin position="355"/>
        <end position="375"/>
    </location>
</feature>
<keyword evidence="11" id="KW-0131">Cell cycle</keyword>
<keyword evidence="4" id="KW-0133">Cell shape</keyword>
<dbReference type="AlphaFoldDB" id="A0A8J3CF75"/>
<dbReference type="GO" id="GO:0008955">
    <property type="term" value="F:peptidoglycan glycosyltransferase activity"/>
    <property type="evidence" value="ECO:0007669"/>
    <property type="project" value="UniProtKB-EC"/>
</dbReference>
<dbReference type="InterPro" id="IPR018365">
    <property type="entry name" value="Cell_cycle_FtsW-rel_CS"/>
</dbReference>
<evidence type="ECO:0000256" key="10">
    <source>
        <dbReference type="SAM" id="Phobius"/>
    </source>
</evidence>
<reference evidence="11" key="1">
    <citation type="journal article" date="2014" name="Int. J. Syst. Evol. Microbiol.">
        <title>Complete genome sequence of Corynebacterium casei LMG S-19264T (=DSM 44701T), isolated from a smear-ripened cheese.</title>
        <authorList>
            <consortium name="US DOE Joint Genome Institute (JGI-PGF)"/>
            <person name="Walter F."/>
            <person name="Albersmeier A."/>
            <person name="Kalinowski J."/>
            <person name="Ruckert C."/>
        </authorList>
    </citation>
    <scope>NUCLEOTIDE SEQUENCE</scope>
    <source>
        <strain evidence="11">CGMCC 4.5737</strain>
    </source>
</reference>
<keyword evidence="6 10" id="KW-0472">Membrane</keyword>
<comment type="catalytic activity">
    <reaction evidence="8">
        <text>[GlcNAc-(1-&gt;4)-Mur2Ac(oyl-L-Ala-gamma-D-Glu-L-Lys-D-Ala-D-Ala)](n)-di-trans,octa-cis-undecaprenyl diphosphate + beta-D-GlcNAc-(1-&gt;4)-Mur2Ac(oyl-L-Ala-gamma-D-Glu-L-Lys-D-Ala-D-Ala)-di-trans,octa-cis-undecaprenyl diphosphate = [GlcNAc-(1-&gt;4)-Mur2Ac(oyl-L-Ala-gamma-D-Glu-L-Lys-D-Ala-D-Ala)](n+1)-di-trans,octa-cis-undecaprenyl diphosphate + di-trans,octa-cis-undecaprenyl diphosphate + H(+)</text>
        <dbReference type="Rhea" id="RHEA:23708"/>
        <dbReference type="Rhea" id="RHEA-COMP:9602"/>
        <dbReference type="Rhea" id="RHEA-COMP:9603"/>
        <dbReference type="ChEBI" id="CHEBI:15378"/>
        <dbReference type="ChEBI" id="CHEBI:58405"/>
        <dbReference type="ChEBI" id="CHEBI:60033"/>
        <dbReference type="ChEBI" id="CHEBI:78435"/>
        <dbReference type="EC" id="2.4.99.28"/>
    </reaction>
</comment>
<dbReference type="Proteomes" id="UP000637578">
    <property type="component" value="Unassembled WGS sequence"/>
</dbReference>
<dbReference type="RefSeq" id="WP_229686379.1">
    <property type="nucleotide sequence ID" value="NZ_BMMK01000012.1"/>
</dbReference>
<comment type="caution">
    <text evidence="11">The sequence shown here is derived from an EMBL/GenBank/DDBJ whole genome shotgun (WGS) entry which is preliminary data.</text>
</comment>
<dbReference type="GO" id="GO:0051301">
    <property type="term" value="P:cell division"/>
    <property type="evidence" value="ECO:0007669"/>
    <property type="project" value="UniProtKB-KW"/>
</dbReference>
<feature type="transmembrane region" description="Helical" evidence="10">
    <location>
        <begin position="52"/>
        <end position="70"/>
    </location>
</feature>
<dbReference type="EMBL" id="BMMK01000012">
    <property type="protein sequence ID" value="GGM56774.1"/>
    <property type="molecule type" value="Genomic_DNA"/>
</dbReference>
<evidence type="ECO:0000256" key="4">
    <source>
        <dbReference type="ARBA" id="ARBA00022960"/>
    </source>
</evidence>
<feature type="transmembrane region" description="Helical" evidence="10">
    <location>
        <begin position="421"/>
        <end position="440"/>
    </location>
</feature>
<feature type="region of interest" description="Disordered" evidence="9">
    <location>
        <begin position="464"/>
        <end position="501"/>
    </location>
</feature>
<evidence type="ECO:0000313" key="12">
    <source>
        <dbReference type="Proteomes" id="UP000637578"/>
    </source>
</evidence>
<dbReference type="EC" id="2.4.99.28" evidence="7"/>
<dbReference type="PANTHER" id="PTHR30474">
    <property type="entry name" value="CELL CYCLE PROTEIN"/>
    <property type="match status" value="1"/>
</dbReference>
<comment type="pathway">
    <text evidence="2">Cell wall biogenesis; peptidoglycan biosynthesis.</text>
</comment>
<dbReference type="PANTHER" id="PTHR30474:SF3">
    <property type="entry name" value="PEPTIDOGLYCAN GLYCOSYLTRANSFERASE RODA"/>
    <property type="match status" value="1"/>
</dbReference>
<keyword evidence="5 10" id="KW-1133">Transmembrane helix</keyword>
<dbReference type="GO" id="GO:0032153">
    <property type="term" value="C:cell division site"/>
    <property type="evidence" value="ECO:0007669"/>
    <property type="project" value="TreeGrafter"/>
</dbReference>
<organism evidence="11 12">
    <name type="scientific">Longimycelium tulufanense</name>
    <dbReference type="NCBI Taxonomy" id="907463"/>
    <lineage>
        <taxon>Bacteria</taxon>
        <taxon>Bacillati</taxon>
        <taxon>Actinomycetota</taxon>
        <taxon>Actinomycetes</taxon>
        <taxon>Pseudonocardiales</taxon>
        <taxon>Pseudonocardiaceae</taxon>
        <taxon>Longimycelium</taxon>
    </lineage>
</organism>
<evidence type="ECO:0000256" key="7">
    <source>
        <dbReference type="ARBA" id="ARBA00044770"/>
    </source>
</evidence>
<dbReference type="InterPro" id="IPR001182">
    <property type="entry name" value="FtsW/RodA"/>
</dbReference>
<keyword evidence="12" id="KW-1185">Reference proteome</keyword>
<sequence length="501" mass="53142">MENEIAPPASRPAAFRRLELALILLAGVVVAGALALTDANLGRGLSTAPLELAGGFLCLFLMAHVAVRLLAPHADPLFLPCIALLNGLGIVLISRIDASVADRAARLGQPIPAGDAPKQLAFTAASVLIFVLILAWVRAPRQLRRYGFVCGLLGLGMVLLPVLLPSALSEVNGAKRWVKLGPVFLQPAELGKVAVLVFVATFLALKRQLLLTVGRRVMGMTFPRARDLAPVLWVWAVCIGVAALGKDLGTALLFFGTVLAMLYVATERVRWVVVALGVFVLCCVVAYHVFAHVQVRVEAWSDPFAHYDGAGYQIGQGLFGMGTGGVLGTGLGLGRPDLVPFARTDFVTAALGEELGLAGLTAVLLLYLVLVTRGLRAAIVSRDDFTTLLVTGLAFSLGFQVFVVVGGVTTLIPLTGMPMPFLSYGGSSLMASYLVAALLVRASDNAHRPAPERPPQRAPLQEAATHLMHRPSRSARWRTVGDQPGSTTGSRHVHSHTPTPR</sequence>
<comment type="subcellular location">
    <subcellularLocation>
        <location evidence="1">Membrane</location>
        <topology evidence="1">Multi-pass membrane protein</topology>
    </subcellularLocation>
</comment>
<name>A0A8J3CF75_9PSEU</name>
<evidence type="ECO:0000256" key="3">
    <source>
        <dbReference type="ARBA" id="ARBA00022692"/>
    </source>
</evidence>
<proteinExistence type="predicted"/>
<feature type="transmembrane region" description="Helical" evidence="10">
    <location>
        <begin position="77"/>
        <end position="96"/>
    </location>
</feature>
<evidence type="ECO:0000313" key="11">
    <source>
        <dbReference type="EMBL" id="GGM56774.1"/>
    </source>
</evidence>
<dbReference type="GO" id="GO:0008360">
    <property type="term" value="P:regulation of cell shape"/>
    <property type="evidence" value="ECO:0007669"/>
    <property type="project" value="UniProtKB-KW"/>
</dbReference>
<reference evidence="11" key="2">
    <citation type="submission" date="2020-09" db="EMBL/GenBank/DDBJ databases">
        <authorList>
            <person name="Sun Q."/>
            <person name="Zhou Y."/>
        </authorList>
    </citation>
    <scope>NUCLEOTIDE SEQUENCE</scope>
    <source>
        <strain evidence="11">CGMCC 4.5737</strain>
    </source>
</reference>
<gene>
    <name evidence="11" type="primary">ftsW</name>
    <name evidence="11" type="ORF">GCM10012275_29880</name>
</gene>
<accession>A0A8J3CF75</accession>
<feature type="transmembrane region" description="Helical" evidence="10">
    <location>
        <begin position="184"/>
        <end position="205"/>
    </location>
</feature>
<evidence type="ECO:0000256" key="6">
    <source>
        <dbReference type="ARBA" id="ARBA00023136"/>
    </source>
</evidence>